<evidence type="ECO:0000256" key="1">
    <source>
        <dbReference type="SAM" id="MobiDB-lite"/>
    </source>
</evidence>
<organism evidence="2 3">
    <name type="scientific">Reticulomyxa filosa</name>
    <dbReference type="NCBI Taxonomy" id="46433"/>
    <lineage>
        <taxon>Eukaryota</taxon>
        <taxon>Sar</taxon>
        <taxon>Rhizaria</taxon>
        <taxon>Retaria</taxon>
        <taxon>Foraminifera</taxon>
        <taxon>Monothalamids</taxon>
        <taxon>Reticulomyxidae</taxon>
        <taxon>Reticulomyxa</taxon>
    </lineage>
</organism>
<name>X6LQ21_RETFI</name>
<protein>
    <submittedName>
        <fullName evidence="2">Phosphatidylglycerophosphate synthase</fullName>
    </submittedName>
</protein>
<dbReference type="EMBL" id="ASPP01033225">
    <property type="protein sequence ID" value="ETO03466.1"/>
    <property type="molecule type" value="Genomic_DNA"/>
</dbReference>
<comment type="caution">
    <text evidence="2">The sequence shown here is derived from an EMBL/GenBank/DDBJ whole genome shotgun (WGS) entry which is preliminary data.</text>
</comment>
<evidence type="ECO:0000313" key="3">
    <source>
        <dbReference type="Proteomes" id="UP000023152"/>
    </source>
</evidence>
<feature type="compositionally biased region" description="Basic and acidic residues" evidence="1">
    <location>
        <begin position="76"/>
        <end position="110"/>
    </location>
</feature>
<keyword evidence="3" id="KW-1185">Reference proteome</keyword>
<accession>X6LQ21</accession>
<evidence type="ECO:0000313" key="2">
    <source>
        <dbReference type="EMBL" id="ETO03466.1"/>
    </source>
</evidence>
<gene>
    <name evidence="2" type="ORF">RFI_33942</name>
</gene>
<reference evidence="2 3" key="1">
    <citation type="journal article" date="2013" name="Curr. Biol.">
        <title>The Genome of the Foraminiferan Reticulomyxa filosa.</title>
        <authorList>
            <person name="Glockner G."/>
            <person name="Hulsmann N."/>
            <person name="Schleicher M."/>
            <person name="Noegel A.A."/>
            <person name="Eichinger L."/>
            <person name="Gallinger C."/>
            <person name="Pawlowski J."/>
            <person name="Sierra R."/>
            <person name="Euteneuer U."/>
            <person name="Pillet L."/>
            <person name="Moustafa A."/>
            <person name="Platzer M."/>
            <person name="Groth M."/>
            <person name="Szafranski K."/>
            <person name="Schliwa M."/>
        </authorList>
    </citation>
    <scope>NUCLEOTIDE SEQUENCE [LARGE SCALE GENOMIC DNA]</scope>
</reference>
<dbReference type="Proteomes" id="UP000023152">
    <property type="component" value="Unassembled WGS sequence"/>
</dbReference>
<feature type="region of interest" description="Disordered" evidence="1">
    <location>
        <begin position="76"/>
        <end position="118"/>
    </location>
</feature>
<sequence length="152" mass="17503">MRGNNIVQSCYTLLSSIHNDEKTVELHSHLLKIRVVGIEKMEIKKLYLNAHMKELASMTMSTIEYKKVMALKEEEDKKMKVMKSNDNDNDKANNDENDNDNKIKNKEIQKKTKKNINTATSVNANANVDENSDKNKDASFSLFPYLEEVYSL</sequence>
<proteinExistence type="predicted"/>
<dbReference type="AlphaFoldDB" id="X6LQ21"/>